<dbReference type="Proteomes" id="UP000576393">
    <property type="component" value="Unassembled WGS sequence"/>
</dbReference>
<dbReference type="Pfam" id="PF00892">
    <property type="entry name" value="EamA"/>
    <property type="match status" value="2"/>
</dbReference>
<comment type="similarity">
    <text evidence="1">Belongs to the EamA transporter family.</text>
</comment>
<dbReference type="PANTHER" id="PTHR22911:SF137">
    <property type="entry name" value="SOLUTE CARRIER FAMILY 35 MEMBER G2-RELATED"/>
    <property type="match status" value="1"/>
</dbReference>
<name>A0A852V2Q0_9ACTN</name>
<feature type="transmembrane region" description="Helical" evidence="2">
    <location>
        <begin position="30"/>
        <end position="50"/>
    </location>
</feature>
<evidence type="ECO:0000256" key="1">
    <source>
        <dbReference type="ARBA" id="ARBA00007362"/>
    </source>
</evidence>
<dbReference type="SUPFAM" id="SSF103481">
    <property type="entry name" value="Multidrug resistance efflux transporter EmrE"/>
    <property type="match status" value="2"/>
</dbReference>
<sequence>MSAVVLATACAVVYGTADFFGGLATRRSKVVMAVVVLSQSAGLVTVGVLLPFLPGRPSAEALGWGMAAGLSGTVGLVLFYRALATGTMSVAAPITAVTSAALPVIFGVTTGDRPEPVALGGVALALVAVVLVSRESPAAESGPRRTPVLAALVAGAGFGGFFVLLAQSPDEGGLWPLAGARTVSITLIVLLAAVTGRTLRPGHGVPRIVITAGVLDMTANVLFLLAQQRGMLSLVAVLVSLYPVSTLLLARRVLGERLNAVQAAGVGVTLVAVTLIAASPSP</sequence>
<dbReference type="PANTHER" id="PTHR22911">
    <property type="entry name" value="ACYL-MALONYL CONDENSING ENZYME-RELATED"/>
    <property type="match status" value="1"/>
</dbReference>
<keyword evidence="2" id="KW-0472">Membrane</keyword>
<dbReference type="InterPro" id="IPR037185">
    <property type="entry name" value="EmrE-like"/>
</dbReference>
<feature type="domain" description="EamA" evidence="3">
    <location>
        <begin position="148"/>
        <end position="277"/>
    </location>
</feature>
<keyword evidence="5" id="KW-1185">Reference proteome</keyword>
<feature type="transmembrane region" description="Helical" evidence="2">
    <location>
        <begin position="6"/>
        <end position="23"/>
    </location>
</feature>
<feature type="transmembrane region" description="Helical" evidence="2">
    <location>
        <begin position="90"/>
        <end position="111"/>
    </location>
</feature>
<evidence type="ECO:0000313" key="5">
    <source>
        <dbReference type="Proteomes" id="UP000576393"/>
    </source>
</evidence>
<feature type="domain" description="EamA" evidence="3">
    <location>
        <begin position="2"/>
        <end position="133"/>
    </location>
</feature>
<evidence type="ECO:0000259" key="3">
    <source>
        <dbReference type="Pfam" id="PF00892"/>
    </source>
</evidence>
<keyword evidence="2" id="KW-1133">Transmembrane helix</keyword>
<dbReference type="EMBL" id="JACCCO010000002">
    <property type="protein sequence ID" value="NYF42286.1"/>
    <property type="molecule type" value="Genomic_DNA"/>
</dbReference>
<protein>
    <submittedName>
        <fullName evidence="4">Drug/metabolite transporter (DMT)-like permease</fullName>
    </submittedName>
</protein>
<comment type="caution">
    <text evidence="4">The sequence shown here is derived from an EMBL/GenBank/DDBJ whole genome shotgun (WGS) entry which is preliminary data.</text>
</comment>
<dbReference type="GO" id="GO:0016020">
    <property type="term" value="C:membrane"/>
    <property type="evidence" value="ECO:0007669"/>
    <property type="project" value="InterPro"/>
</dbReference>
<feature type="transmembrane region" description="Helical" evidence="2">
    <location>
        <begin position="117"/>
        <end position="134"/>
    </location>
</feature>
<proteinExistence type="inferred from homology"/>
<gene>
    <name evidence="4" type="ORF">HDA43_004487</name>
</gene>
<keyword evidence="2" id="KW-0812">Transmembrane</keyword>
<feature type="transmembrane region" description="Helical" evidence="2">
    <location>
        <begin position="231"/>
        <end position="249"/>
    </location>
</feature>
<feature type="transmembrane region" description="Helical" evidence="2">
    <location>
        <begin position="146"/>
        <end position="166"/>
    </location>
</feature>
<evidence type="ECO:0000256" key="2">
    <source>
        <dbReference type="SAM" id="Phobius"/>
    </source>
</evidence>
<organism evidence="4 5">
    <name type="scientific">Streptosporangium sandarakinum</name>
    <dbReference type="NCBI Taxonomy" id="1260955"/>
    <lineage>
        <taxon>Bacteria</taxon>
        <taxon>Bacillati</taxon>
        <taxon>Actinomycetota</taxon>
        <taxon>Actinomycetes</taxon>
        <taxon>Streptosporangiales</taxon>
        <taxon>Streptosporangiaceae</taxon>
        <taxon>Streptosporangium</taxon>
    </lineage>
</organism>
<dbReference type="RefSeq" id="WP_179824760.1">
    <property type="nucleotide sequence ID" value="NZ_JACCCO010000002.1"/>
</dbReference>
<dbReference type="AlphaFoldDB" id="A0A852V2Q0"/>
<feature type="transmembrane region" description="Helical" evidence="2">
    <location>
        <begin position="62"/>
        <end position="83"/>
    </location>
</feature>
<accession>A0A852V2Q0</accession>
<dbReference type="InterPro" id="IPR000620">
    <property type="entry name" value="EamA_dom"/>
</dbReference>
<evidence type="ECO:0000313" key="4">
    <source>
        <dbReference type="EMBL" id="NYF42286.1"/>
    </source>
</evidence>
<feature type="transmembrane region" description="Helical" evidence="2">
    <location>
        <begin position="261"/>
        <end position="279"/>
    </location>
</feature>
<feature type="transmembrane region" description="Helical" evidence="2">
    <location>
        <begin position="208"/>
        <end position="225"/>
    </location>
</feature>
<feature type="transmembrane region" description="Helical" evidence="2">
    <location>
        <begin position="178"/>
        <end position="196"/>
    </location>
</feature>
<reference evidence="4 5" key="1">
    <citation type="submission" date="2020-07" db="EMBL/GenBank/DDBJ databases">
        <title>Sequencing the genomes of 1000 actinobacteria strains.</title>
        <authorList>
            <person name="Klenk H.-P."/>
        </authorList>
    </citation>
    <scope>NUCLEOTIDE SEQUENCE [LARGE SCALE GENOMIC DNA]</scope>
    <source>
        <strain evidence="4 5">DSM 45763</strain>
    </source>
</reference>